<sequence>MTLVHNEKFFFKLVSRTNIIIMSSEIKKKKYQGPEEIIEDFFDIKTVIFPFSLMLREKEKYIYSGEEKMLFQKRHPIYRFLLLNEFSEYLIKNDLLKEGD</sequence>
<proteinExistence type="predicted"/>
<accession>A0A0F9KC85</accession>
<protein>
    <submittedName>
        <fullName evidence="1">Uncharacterized protein</fullName>
    </submittedName>
</protein>
<reference evidence="1" key="1">
    <citation type="journal article" date="2015" name="Nature">
        <title>Complex archaea that bridge the gap between prokaryotes and eukaryotes.</title>
        <authorList>
            <person name="Spang A."/>
            <person name="Saw J.H."/>
            <person name="Jorgensen S.L."/>
            <person name="Zaremba-Niedzwiedzka K."/>
            <person name="Martijn J."/>
            <person name="Lind A.E."/>
            <person name="van Eijk R."/>
            <person name="Schleper C."/>
            <person name="Guy L."/>
            <person name="Ettema T.J."/>
        </authorList>
    </citation>
    <scope>NUCLEOTIDE SEQUENCE</scope>
</reference>
<gene>
    <name evidence="1" type="ORF">LCGC14_1346520</name>
</gene>
<organism evidence="1">
    <name type="scientific">marine sediment metagenome</name>
    <dbReference type="NCBI Taxonomy" id="412755"/>
    <lineage>
        <taxon>unclassified sequences</taxon>
        <taxon>metagenomes</taxon>
        <taxon>ecological metagenomes</taxon>
    </lineage>
</organism>
<dbReference type="EMBL" id="LAZR01008288">
    <property type="protein sequence ID" value="KKM79774.1"/>
    <property type="molecule type" value="Genomic_DNA"/>
</dbReference>
<dbReference type="AlphaFoldDB" id="A0A0F9KC85"/>
<evidence type="ECO:0000313" key="1">
    <source>
        <dbReference type="EMBL" id="KKM79774.1"/>
    </source>
</evidence>
<comment type="caution">
    <text evidence="1">The sequence shown here is derived from an EMBL/GenBank/DDBJ whole genome shotgun (WGS) entry which is preliminary data.</text>
</comment>
<name>A0A0F9KC85_9ZZZZ</name>